<reference evidence="1 2" key="1">
    <citation type="submission" date="2019-08" db="EMBL/GenBank/DDBJ databases">
        <authorList>
            <person name="Duncan S."/>
            <person name="Walker A."/>
        </authorList>
    </citation>
    <scope>NUCLEOTIDE SEQUENCE [LARGE SCALE GENOMIC DNA]</scope>
    <source>
        <strain evidence="1 2">T3WBe13</strain>
    </source>
</reference>
<evidence type="ECO:0000313" key="1">
    <source>
        <dbReference type="EMBL" id="TYL61087.1"/>
    </source>
</evidence>
<comment type="caution">
    <text evidence="1">The sequence shown here is derived from an EMBL/GenBank/DDBJ whole genome shotgun (WGS) entry which is preliminary data.</text>
</comment>
<organism evidence="1 2">
    <name type="scientific">Agathobacter rectalis</name>
    <dbReference type="NCBI Taxonomy" id="39491"/>
    <lineage>
        <taxon>Bacteria</taxon>
        <taxon>Bacillati</taxon>
        <taxon>Bacillota</taxon>
        <taxon>Clostridia</taxon>
        <taxon>Lachnospirales</taxon>
        <taxon>Lachnospiraceae</taxon>
        <taxon>Agathobacter</taxon>
    </lineage>
</organism>
<dbReference type="EMBL" id="VSTF01000002">
    <property type="protein sequence ID" value="TYL61087.1"/>
    <property type="molecule type" value="Genomic_DNA"/>
</dbReference>
<gene>
    <name evidence="1" type="ORF">FYL31_02030</name>
</gene>
<evidence type="ECO:0000313" key="2">
    <source>
        <dbReference type="Proteomes" id="UP000324327"/>
    </source>
</evidence>
<sequence length="121" mass="13732">MSSGRIMNLLVTIPAESRRMNVGKDVIRVLGSPTYICVLQRKDRKSIAITPCTAEHPMSFKVPDRLLTDGQCRMMINGIQFIQALLEANELAVGKDHQFKGRYEAEKNAVIISLEKDEREW</sequence>
<proteinExistence type="predicted"/>
<reference evidence="1 2" key="2">
    <citation type="submission" date="2019-09" db="EMBL/GenBank/DDBJ databases">
        <title>Strain-level analysis of Eubacterium rectale using genomes from metagenomes.</title>
        <authorList>
            <person name="Karcher N."/>
            <person name="Segata N."/>
        </authorList>
    </citation>
    <scope>NUCLEOTIDE SEQUENCE [LARGE SCALE GENOMIC DNA]</scope>
    <source>
        <strain evidence="1 2">T3WBe13</strain>
    </source>
</reference>
<name>A0A5S4VP27_9FIRM</name>
<protein>
    <submittedName>
        <fullName evidence="1">Uncharacterized protein</fullName>
    </submittedName>
</protein>
<dbReference type="AlphaFoldDB" id="A0A5S4VP27"/>
<dbReference type="Proteomes" id="UP000324327">
    <property type="component" value="Unassembled WGS sequence"/>
</dbReference>
<accession>A0A5S4VP27</accession>
<dbReference type="RefSeq" id="WP_044953340.1">
    <property type="nucleotide sequence ID" value="NZ_VSTF01000002.1"/>
</dbReference>